<evidence type="ECO:0000313" key="1">
    <source>
        <dbReference type="EMBL" id="KAB8248453.1"/>
    </source>
</evidence>
<dbReference type="Proteomes" id="UP000325434">
    <property type="component" value="Unassembled WGS sequence"/>
</dbReference>
<proteinExistence type="predicted"/>
<dbReference type="AlphaFoldDB" id="A0A5N6H7F6"/>
<organism evidence="1">
    <name type="scientific">Aspergillus flavus</name>
    <dbReference type="NCBI Taxonomy" id="5059"/>
    <lineage>
        <taxon>Eukaryota</taxon>
        <taxon>Fungi</taxon>
        <taxon>Dikarya</taxon>
        <taxon>Ascomycota</taxon>
        <taxon>Pezizomycotina</taxon>
        <taxon>Eurotiomycetes</taxon>
        <taxon>Eurotiomycetidae</taxon>
        <taxon>Eurotiales</taxon>
        <taxon>Aspergillaceae</taxon>
        <taxon>Aspergillus</taxon>
        <taxon>Aspergillus subgen. Circumdati</taxon>
    </lineage>
</organism>
<accession>A0A5N6H7F6</accession>
<reference evidence="1" key="1">
    <citation type="submission" date="2019-04" db="EMBL/GenBank/DDBJ databases">
        <title>Friends and foes A comparative genomics study of 23 Aspergillus species from section Flavi.</title>
        <authorList>
            <consortium name="DOE Joint Genome Institute"/>
            <person name="Kjaerbolling I."/>
            <person name="Vesth T."/>
            <person name="Frisvad J.C."/>
            <person name="Nybo J.L."/>
            <person name="Theobald S."/>
            <person name="Kildgaard S."/>
            <person name="Isbrandt T."/>
            <person name="Kuo A."/>
            <person name="Sato A."/>
            <person name="Lyhne E.K."/>
            <person name="Kogle M.E."/>
            <person name="Wiebenga A."/>
            <person name="Kun R.S."/>
            <person name="Lubbers R.J."/>
            <person name="Makela M.R."/>
            <person name="Barry K."/>
            <person name="Chovatia M."/>
            <person name="Clum A."/>
            <person name="Daum C."/>
            <person name="Haridas S."/>
            <person name="He G."/>
            <person name="LaButti K."/>
            <person name="Lipzen A."/>
            <person name="Mondo S."/>
            <person name="Riley R."/>
            <person name="Salamov A."/>
            <person name="Simmons B.A."/>
            <person name="Magnuson J.K."/>
            <person name="Henrissat B."/>
            <person name="Mortensen U.H."/>
            <person name="Larsen T.O."/>
            <person name="Devries R.P."/>
            <person name="Grigoriev I.V."/>
            <person name="Machida M."/>
            <person name="Baker S.E."/>
            <person name="Andersen M.R."/>
        </authorList>
    </citation>
    <scope>NUCLEOTIDE SEQUENCE [LARGE SCALE GENOMIC DNA]</scope>
    <source>
        <strain evidence="1">CBS 121.62</strain>
    </source>
</reference>
<dbReference type="InterPro" id="IPR038718">
    <property type="entry name" value="SNF2-like_sf"/>
</dbReference>
<name>A0A5N6H7F6_ASPFL</name>
<dbReference type="SUPFAM" id="SSF52540">
    <property type="entry name" value="P-loop containing nucleoside triphosphate hydrolases"/>
    <property type="match status" value="1"/>
</dbReference>
<dbReference type="Gene3D" id="3.40.50.10810">
    <property type="entry name" value="Tandem AAA-ATPase domain"/>
    <property type="match status" value="1"/>
</dbReference>
<sequence length="108" mass="12110">MSYSILHKRMLQSCAKEKWLDNEILQPDNHEQACERWGILGPASPRLPGMVRRAVLKFWQPCANRRIMEIMLSKQTRGGMIADSMGLGKTWEAIGVIGASALDRAGTK</sequence>
<gene>
    <name evidence="1" type="ORF">BDV35DRAFT_162042</name>
</gene>
<dbReference type="EMBL" id="ML734579">
    <property type="protein sequence ID" value="KAB8248453.1"/>
    <property type="molecule type" value="Genomic_DNA"/>
</dbReference>
<protein>
    <submittedName>
        <fullName evidence="1">Uncharacterized protein</fullName>
    </submittedName>
</protein>
<dbReference type="InterPro" id="IPR027417">
    <property type="entry name" value="P-loop_NTPase"/>
</dbReference>